<keyword evidence="4" id="KW-1185">Reference proteome</keyword>
<comment type="caution">
    <text evidence="3">The sequence shown here is derived from an EMBL/GenBank/DDBJ whole genome shotgun (WGS) entry which is preliminary data.</text>
</comment>
<organism evidence="3 4">
    <name type="scientific">Salibacterium salarium</name>
    <dbReference type="NCBI Taxonomy" id="284579"/>
    <lineage>
        <taxon>Bacteria</taxon>
        <taxon>Bacillati</taxon>
        <taxon>Bacillota</taxon>
        <taxon>Bacilli</taxon>
        <taxon>Bacillales</taxon>
        <taxon>Bacillaceae</taxon>
    </lineage>
</organism>
<reference evidence="3 4" key="1">
    <citation type="submission" date="2018-10" db="EMBL/GenBank/DDBJ databases">
        <title>Draft genome sequence of Bacillus salarius IM0101, isolated from a hypersaline soil in Inner Mongolia, China.</title>
        <authorList>
            <person name="Yamprayoonswat W."/>
            <person name="Boonvisut S."/>
            <person name="Jumpathong W."/>
            <person name="Sittihan S."/>
            <person name="Ruangsuj P."/>
            <person name="Wanthongcharoen S."/>
            <person name="Thongpramul N."/>
            <person name="Pimmason S."/>
            <person name="Yu B."/>
            <person name="Yasawong M."/>
        </authorList>
    </citation>
    <scope>NUCLEOTIDE SEQUENCE [LARGE SCALE GENOMIC DNA]</scope>
    <source>
        <strain evidence="3 4">IM0101</strain>
    </source>
</reference>
<dbReference type="InterPro" id="IPR042099">
    <property type="entry name" value="ANL_N_sf"/>
</dbReference>
<gene>
    <name evidence="3" type="ORF">D7Z54_24070</name>
</gene>
<dbReference type="Gene3D" id="3.40.50.12780">
    <property type="entry name" value="N-terminal domain of ligase-like"/>
    <property type="match status" value="1"/>
</dbReference>
<dbReference type="InterPro" id="IPR045851">
    <property type="entry name" value="AMP-bd_C_sf"/>
</dbReference>
<dbReference type="PROSITE" id="PS00455">
    <property type="entry name" value="AMP_BINDING"/>
    <property type="match status" value="1"/>
</dbReference>
<dbReference type="InterPro" id="IPR020845">
    <property type="entry name" value="AMP-binding_CS"/>
</dbReference>
<dbReference type="InterPro" id="IPR025110">
    <property type="entry name" value="AMP-bd_C"/>
</dbReference>
<feature type="domain" description="AMP-binding enzyme C-terminal" evidence="2">
    <location>
        <begin position="416"/>
        <end position="495"/>
    </location>
</feature>
<name>A0A428MXK1_9BACI</name>
<dbReference type="OrthoDB" id="9757771at2"/>
<evidence type="ECO:0000259" key="1">
    <source>
        <dbReference type="Pfam" id="PF00501"/>
    </source>
</evidence>
<dbReference type="EMBL" id="RBVX01000031">
    <property type="protein sequence ID" value="RSL30870.1"/>
    <property type="molecule type" value="Genomic_DNA"/>
</dbReference>
<dbReference type="AlphaFoldDB" id="A0A428MXK1"/>
<sequence>MDMTIASRFRNNAKTNPDKIAIHTREEYVTYLALDKKTDTVAGALLKYNCANSDTSPPKIAILMSNKIEFIEVLLGSAKAGWLTVTFDPKWSEREILTMLEQTRPEILFIDSSFLSLIDVLPEKIRIVICDELVCQSSMSYQNWLLQWGTEPFYSEPYFINRPFYMGFTSGTTGLPKGFIRNHQSWITSFIEADKELQLQSTDDISVPGPLVHSLFLFAVLYALHSGSTCYLERTFSAGGLKQTLKNNHITVMYGVPTMYEGLFSSLHECEQKDIILEKCIISGDKPSEHKIKEWEIVLPETEWISFYGSSELSFVAILPHVDRYRKEEGIGYPFSTVEVSIRNHFGEELPQGEIGELFARSPMVFSGYHQERVMEKGEWISSGDMVWSEKDGFLNLAGRKKNKIVTGGLNVFPEEVETLLKSHHLVENAAVTGVNDEYWGEKTAALIVLYHHRNIDKEKVIEELKAYCKNNLAVYKCPQRWEITNEIMLTTSGKPARSVMKETLQKKDRDNKDE</sequence>
<dbReference type="Gene3D" id="3.30.300.30">
    <property type="match status" value="1"/>
</dbReference>
<dbReference type="SUPFAM" id="SSF56801">
    <property type="entry name" value="Acetyl-CoA synthetase-like"/>
    <property type="match status" value="1"/>
</dbReference>
<evidence type="ECO:0000259" key="2">
    <source>
        <dbReference type="Pfam" id="PF13193"/>
    </source>
</evidence>
<dbReference type="PANTHER" id="PTHR43767:SF1">
    <property type="entry name" value="NONRIBOSOMAL PEPTIDE SYNTHASE PES1 (EUROFUNG)-RELATED"/>
    <property type="match status" value="1"/>
</dbReference>
<dbReference type="Pfam" id="PF00501">
    <property type="entry name" value="AMP-binding"/>
    <property type="match status" value="1"/>
</dbReference>
<accession>A0A428MXK1</accession>
<dbReference type="PANTHER" id="PTHR43767">
    <property type="entry name" value="LONG-CHAIN-FATTY-ACID--COA LIGASE"/>
    <property type="match status" value="1"/>
</dbReference>
<protein>
    <recommendedName>
        <fullName evidence="5">Long-chain acyl-CoA synthetase</fullName>
    </recommendedName>
</protein>
<proteinExistence type="predicted"/>
<evidence type="ECO:0000313" key="4">
    <source>
        <dbReference type="Proteomes" id="UP000275076"/>
    </source>
</evidence>
<dbReference type="Proteomes" id="UP000275076">
    <property type="component" value="Unassembled WGS sequence"/>
</dbReference>
<dbReference type="InterPro" id="IPR050237">
    <property type="entry name" value="ATP-dep_AMP-bd_enzyme"/>
</dbReference>
<evidence type="ECO:0000313" key="3">
    <source>
        <dbReference type="EMBL" id="RSL30870.1"/>
    </source>
</evidence>
<dbReference type="InterPro" id="IPR000873">
    <property type="entry name" value="AMP-dep_synth/lig_dom"/>
</dbReference>
<dbReference type="Pfam" id="PF13193">
    <property type="entry name" value="AMP-binding_C"/>
    <property type="match status" value="1"/>
</dbReference>
<evidence type="ECO:0008006" key="5">
    <source>
        <dbReference type="Google" id="ProtNLM"/>
    </source>
</evidence>
<dbReference type="GO" id="GO:0016878">
    <property type="term" value="F:acid-thiol ligase activity"/>
    <property type="evidence" value="ECO:0007669"/>
    <property type="project" value="UniProtKB-ARBA"/>
</dbReference>
<feature type="domain" description="AMP-dependent synthetase/ligase" evidence="1">
    <location>
        <begin position="9"/>
        <end position="370"/>
    </location>
</feature>